<organism evidence="7 8">
    <name type="scientific">Methanoculleus caldifontis</name>
    <dbReference type="NCBI Taxonomy" id="2651577"/>
    <lineage>
        <taxon>Archaea</taxon>
        <taxon>Methanobacteriati</taxon>
        <taxon>Methanobacteriota</taxon>
        <taxon>Stenosarchaea group</taxon>
        <taxon>Methanomicrobia</taxon>
        <taxon>Methanomicrobiales</taxon>
        <taxon>Methanomicrobiaceae</taxon>
        <taxon>Methanoculleus</taxon>
    </lineage>
</organism>
<dbReference type="InterPro" id="IPR055237">
    <property type="entry name" value="Cdc6_lid"/>
</dbReference>
<sequence length="410" mass="45015">MKWGLIPLHFQSAHGSSLSTTSSPVSPMAHSPLLRNDQTLFRDPDVFELTFVPDHLHHRDAEVKELAFLISPALRGGSALSAILRGPPGTGKTTTVRRIFREVAEETQQVIPVYVNCRQDRTPLAVYGSIFKQVCGSPAPLAGRYLDDIKEGIASRLRDRNAALVVCLDDADELIPAGTYNLLLYQLLRLYEKWDVRKAGVFAVTSNLALNLGAEADASVWSVFHPTEITFLPYSRTEIREILTDRVRQGLYPRVLPKPLIDRIATIAAGEQDVRVGIDLIRAAALRAEKDGRRRVTHADVTAAARAVTAPALRARATRLSEAERVLACWIAERARGGADMASGAVFEAAQEYLPVGKTTYHEHLNALTRAGIVDLVPRTGRGREVRLRYDAGDVAAACKFPDSTCKIPN</sequence>
<dbReference type="SUPFAM" id="SSF52540">
    <property type="entry name" value="P-loop containing nucleoside triphosphate hydrolases"/>
    <property type="match status" value="1"/>
</dbReference>
<dbReference type="CDD" id="cd18139">
    <property type="entry name" value="HLD_clamp_RarA"/>
    <property type="match status" value="1"/>
</dbReference>
<dbReference type="InterPro" id="IPR036390">
    <property type="entry name" value="WH_DNA-bd_sf"/>
</dbReference>
<evidence type="ECO:0000259" key="6">
    <source>
        <dbReference type="Pfam" id="PF22703"/>
    </source>
</evidence>
<name>A0ABU3X315_9EURY</name>
<feature type="binding site" evidence="4">
    <location>
        <begin position="90"/>
        <end position="94"/>
    </location>
    <ligand>
        <name>ATP</name>
        <dbReference type="ChEBI" id="CHEBI:30616"/>
    </ligand>
</feature>
<keyword evidence="8" id="KW-1185">Reference proteome</keyword>
<evidence type="ECO:0000259" key="5">
    <source>
        <dbReference type="Pfam" id="PF13191"/>
    </source>
</evidence>
<keyword evidence="3 4" id="KW-0067">ATP-binding</keyword>
<comment type="function">
    <text evidence="4">Involved in regulation of DNA replication.</text>
</comment>
<evidence type="ECO:0000256" key="4">
    <source>
        <dbReference type="HAMAP-Rule" id="MF_01407"/>
    </source>
</evidence>
<protein>
    <recommendedName>
        <fullName evidence="4">ORC1-type DNA replication protein</fullName>
    </recommendedName>
</protein>
<dbReference type="PANTHER" id="PTHR10763:SF26">
    <property type="entry name" value="CELL DIVISION CONTROL PROTEIN 6 HOMOLOG"/>
    <property type="match status" value="1"/>
</dbReference>
<dbReference type="Gene3D" id="1.10.8.60">
    <property type="match status" value="1"/>
</dbReference>
<dbReference type="EMBL" id="WBKO01000002">
    <property type="protein sequence ID" value="MDV2482455.1"/>
    <property type="molecule type" value="Genomic_DNA"/>
</dbReference>
<evidence type="ECO:0000256" key="2">
    <source>
        <dbReference type="ARBA" id="ARBA00022741"/>
    </source>
</evidence>
<evidence type="ECO:0000256" key="1">
    <source>
        <dbReference type="ARBA" id="ARBA00022705"/>
    </source>
</evidence>
<dbReference type="InterPro" id="IPR050311">
    <property type="entry name" value="ORC1/CDC6"/>
</dbReference>
<feature type="binding site" evidence="4">
    <location>
        <position position="234"/>
    </location>
    <ligand>
        <name>ATP</name>
        <dbReference type="ChEBI" id="CHEBI:30616"/>
    </ligand>
</feature>
<dbReference type="InterPro" id="IPR014277">
    <property type="entry name" value="Orc1/Cdc6_arc"/>
</dbReference>
<evidence type="ECO:0000313" key="7">
    <source>
        <dbReference type="EMBL" id="MDV2482455.1"/>
    </source>
</evidence>
<comment type="caution">
    <text evidence="7">The sequence shown here is derived from an EMBL/GenBank/DDBJ whole genome shotgun (WGS) entry which is preliminary data.</text>
</comment>
<dbReference type="HAMAP" id="MF_01407">
    <property type="entry name" value="ORC1_type_DNA_replic_protein"/>
    <property type="match status" value="1"/>
</dbReference>
<dbReference type="InterPro" id="IPR041664">
    <property type="entry name" value="AAA_16"/>
</dbReference>
<dbReference type="Pfam" id="PF22703">
    <property type="entry name" value="Cdc6_lid"/>
    <property type="match status" value="1"/>
</dbReference>
<gene>
    <name evidence="7" type="ORF">F8E02_10675</name>
</gene>
<dbReference type="InterPro" id="IPR027417">
    <property type="entry name" value="P-loop_NTPase"/>
</dbReference>
<dbReference type="SUPFAM" id="SSF46785">
    <property type="entry name" value="Winged helix' DNA-binding domain"/>
    <property type="match status" value="1"/>
</dbReference>
<feature type="binding site" evidence="4">
    <location>
        <position position="246"/>
    </location>
    <ligand>
        <name>ATP</name>
        <dbReference type="ChEBI" id="CHEBI:30616"/>
    </ligand>
</feature>
<dbReference type="PANTHER" id="PTHR10763">
    <property type="entry name" value="CELL DIVISION CONTROL PROTEIN 6-RELATED"/>
    <property type="match status" value="1"/>
</dbReference>
<evidence type="ECO:0000256" key="3">
    <source>
        <dbReference type="ARBA" id="ARBA00022840"/>
    </source>
</evidence>
<dbReference type="Gene3D" id="3.40.50.300">
    <property type="entry name" value="P-loop containing nucleotide triphosphate hydrolases"/>
    <property type="match status" value="1"/>
</dbReference>
<dbReference type="NCBIfam" id="TIGR02928">
    <property type="entry name" value="orc1/cdc6 family replication initiation protein"/>
    <property type="match status" value="1"/>
</dbReference>
<accession>A0ABU3X315</accession>
<evidence type="ECO:0000313" key="8">
    <source>
        <dbReference type="Proteomes" id="UP001281203"/>
    </source>
</evidence>
<proteinExistence type="inferred from homology"/>
<feature type="domain" description="Orc1-like AAA ATPase" evidence="5">
    <location>
        <begin position="58"/>
        <end position="190"/>
    </location>
</feature>
<keyword evidence="2 4" id="KW-0547">Nucleotide-binding</keyword>
<dbReference type="Proteomes" id="UP001281203">
    <property type="component" value="Unassembled WGS sequence"/>
</dbReference>
<comment type="similarity">
    <text evidence="4">Belongs to the CDC6/cdc18 family.</text>
</comment>
<feature type="domain" description="Cdc6 AAA+ ATPase-type lid" evidence="6">
    <location>
        <begin position="240"/>
        <end position="305"/>
    </location>
</feature>
<keyword evidence="1 4" id="KW-0235">DNA replication</keyword>
<dbReference type="Pfam" id="PF13191">
    <property type="entry name" value="AAA_16"/>
    <property type="match status" value="1"/>
</dbReference>
<reference evidence="7 8" key="1">
    <citation type="submission" date="2019-10" db="EMBL/GenBank/DDBJ databases">
        <title>Isolation and characterization of Methanoculleus sp. Wushi-C6 from a hot spring well.</title>
        <authorList>
            <person name="Chen S.-C."/>
            <person name="Lan Z.-H."/>
            <person name="You Y.-T."/>
            <person name="Lai M.-C."/>
        </authorList>
    </citation>
    <scope>NUCLEOTIDE SEQUENCE [LARGE SCALE GENOMIC DNA]</scope>
    <source>
        <strain evidence="7 8">Wushi-C6</strain>
    </source>
</reference>